<keyword evidence="4" id="KW-1185">Reference proteome</keyword>
<dbReference type="EMBL" id="JBHRTQ010000010">
    <property type="protein sequence ID" value="MFC3175157.1"/>
    <property type="molecule type" value="Genomic_DNA"/>
</dbReference>
<dbReference type="RefSeq" id="WP_379510527.1">
    <property type="nucleotide sequence ID" value="NZ_JBHRTQ010000010.1"/>
</dbReference>
<organism evidence="3 4">
    <name type="scientific">Novosphingobium bradum</name>
    <dbReference type="NCBI Taxonomy" id="1737444"/>
    <lineage>
        <taxon>Bacteria</taxon>
        <taxon>Pseudomonadati</taxon>
        <taxon>Pseudomonadota</taxon>
        <taxon>Alphaproteobacteria</taxon>
        <taxon>Sphingomonadales</taxon>
        <taxon>Sphingomonadaceae</taxon>
        <taxon>Novosphingobium</taxon>
    </lineage>
</organism>
<dbReference type="InterPro" id="IPR052382">
    <property type="entry name" value="ABHD10_acyl-thioesterase"/>
</dbReference>
<evidence type="ECO:0000259" key="2">
    <source>
        <dbReference type="Pfam" id="PF12146"/>
    </source>
</evidence>
<reference evidence="4" key="1">
    <citation type="journal article" date="2019" name="Int. J. Syst. Evol. Microbiol.">
        <title>The Global Catalogue of Microorganisms (GCM) 10K type strain sequencing project: providing services to taxonomists for standard genome sequencing and annotation.</title>
        <authorList>
            <consortium name="The Broad Institute Genomics Platform"/>
            <consortium name="The Broad Institute Genome Sequencing Center for Infectious Disease"/>
            <person name="Wu L."/>
            <person name="Ma J."/>
        </authorList>
    </citation>
    <scope>NUCLEOTIDE SEQUENCE [LARGE SCALE GENOMIC DNA]</scope>
    <source>
        <strain evidence="4">KCTC 42984</strain>
    </source>
</reference>
<dbReference type="Pfam" id="PF12146">
    <property type="entry name" value="Hydrolase_4"/>
    <property type="match status" value="1"/>
</dbReference>
<keyword evidence="1 3" id="KW-0378">Hydrolase</keyword>
<evidence type="ECO:0000256" key="1">
    <source>
        <dbReference type="ARBA" id="ARBA00022801"/>
    </source>
</evidence>
<accession>A0ABV7IT58</accession>
<evidence type="ECO:0000313" key="3">
    <source>
        <dbReference type="EMBL" id="MFC3175157.1"/>
    </source>
</evidence>
<dbReference type="InterPro" id="IPR022742">
    <property type="entry name" value="Hydrolase_4"/>
</dbReference>
<dbReference type="GO" id="GO:0016787">
    <property type="term" value="F:hydrolase activity"/>
    <property type="evidence" value="ECO:0007669"/>
    <property type="project" value="UniProtKB-KW"/>
</dbReference>
<feature type="domain" description="Serine aminopeptidase S33" evidence="2">
    <location>
        <begin position="27"/>
        <end position="132"/>
    </location>
</feature>
<dbReference type="SUPFAM" id="SSF53474">
    <property type="entry name" value="alpha/beta-Hydrolases"/>
    <property type="match status" value="1"/>
</dbReference>
<dbReference type="PANTHER" id="PTHR16138">
    <property type="entry name" value="MYCOPHENOLIC ACID ACYL-GLUCURONIDE ESTERASE, MITOCHONDRIAL"/>
    <property type="match status" value="1"/>
</dbReference>
<sequence length="263" mass="27829">MTDIAFHDLPGGPRLAYRFAQGTGPVLVFLPGYKSDMAGSKACALFDRAREMGRAALLLDYSGCGLSGGDFAQGTLARWRDEILALVAALCPGRELVLCGSSMGGWLMLLVALAIPAQVAGLVGVAPAPDFTEWGFDDAQQALLATGEVLYEANPYGPEPTPTHPGFWADGQGQRLLGRPIALDCPVRLLHGQADPDVPWAISLRLAEALRSADVQVTLIKDGDHRLSRETDIALLVDTVERLFAALAQSFAQSLAPPAIPAA</sequence>
<dbReference type="PANTHER" id="PTHR16138:SF7">
    <property type="entry name" value="PALMITOYL-PROTEIN THIOESTERASE ABHD10, MITOCHONDRIAL"/>
    <property type="match status" value="1"/>
</dbReference>
<comment type="caution">
    <text evidence="3">The sequence shown here is derived from an EMBL/GenBank/DDBJ whole genome shotgun (WGS) entry which is preliminary data.</text>
</comment>
<dbReference type="Gene3D" id="3.40.50.1820">
    <property type="entry name" value="alpha/beta hydrolase"/>
    <property type="match status" value="1"/>
</dbReference>
<evidence type="ECO:0000313" key="4">
    <source>
        <dbReference type="Proteomes" id="UP001595604"/>
    </source>
</evidence>
<dbReference type="Proteomes" id="UP001595604">
    <property type="component" value="Unassembled WGS sequence"/>
</dbReference>
<proteinExistence type="predicted"/>
<dbReference type="InterPro" id="IPR029058">
    <property type="entry name" value="AB_hydrolase_fold"/>
</dbReference>
<gene>
    <name evidence="3" type="ORF">ACFOD9_12930</name>
</gene>
<name>A0ABV7IT58_9SPHN</name>
<protein>
    <submittedName>
        <fullName evidence="3">Alpha/beta hydrolase</fullName>
    </submittedName>
</protein>